<keyword evidence="2 3" id="KW-0521">NADP</keyword>
<accession>A0A3M8D2M8</accession>
<evidence type="ECO:0000256" key="3">
    <source>
        <dbReference type="PIRSR" id="PIRSR000193-1"/>
    </source>
</evidence>
<comment type="catalytic activity">
    <reaction evidence="2">
        <text>L-proline + NAD(+) = (S)-1-pyrroline-5-carboxylate + NADH + 2 H(+)</text>
        <dbReference type="Rhea" id="RHEA:14105"/>
        <dbReference type="ChEBI" id="CHEBI:15378"/>
        <dbReference type="ChEBI" id="CHEBI:17388"/>
        <dbReference type="ChEBI" id="CHEBI:57540"/>
        <dbReference type="ChEBI" id="CHEBI:57945"/>
        <dbReference type="ChEBI" id="CHEBI:60039"/>
        <dbReference type="EC" id="1.5.1.2"/>
    </reaction>
</comment>
<comment type="similarity">
    <text evidence="1 2">Belongs to the pyrroline-5-carboxylate reductase family.</text>
</comment>
<feature type="domain" description="Pyrroline-5-carboxylate reductase dimerisation" evidence="5">
    <location>
        <begin position="161"/>
        <end position="260"/>
    </location>
</feature>
<dbReference type="OrthoDB" id="9805754at2"/>
<dbReference type="Pfam" id="PF03807">
    <property type="entry name" value="F420_oxidored"/>
    <property type="match status" value="1"/>
</dbReference>
<name>A0A3M8D2M8_9BACL</name>
<comment type="catalytic activity">
    <reaction evidence="2">
        <text>L-proline + NADP(+) = (S)-1-pyrroline-5-carboxylate + NADPH + 2 H(+)</text>
        <dbReference type="Rhea" id="RHEA:14109"/>
        <dbReference type="ChEBI" id="CHEBI:15378"/>
        <dbReference type="ChEBI" id="CHEBI:17388"/>
        <dbReference type="ChEBI" id="CHEBI:57783"/>
        <dbReference type="ChEBI" id="CHEBI:58349"/>
        <dbReference type="ChEBI" id="CHEBI:60039"/>
        <dbReference type="EC" id="1.5.1.2"/>
    </reaction>
</comment>
<comment type="caution">
    <text evidence="6">The sequence shown here is derived from an EMBL/GenBank/DDBJ whole genome shotgun (WGS) entry which is preliminary data.</text>
</comment>
<dbReference type="GO" id="GO:0055129">
    <property type="term" value="P:L-proline biosynthetic process"/>
    <property type="evidence" value="ECO:0007669"/>
    <property type="project" value="UniProtKB-UniRule"/>
</dbReference>
<dbReference type="PIRSF" id="PIRSF000193">
    <property type="entry name" value="Pyrrol-5-carb_rd"/>
    <property type="match status" value="1"/>
</dbReference>
<dbReference type="RefSeq" id="WP_122920412.1">
    <property type="nucleotide sequence ID" value="NZ_RHHQ01000020.1"/>
</dbReference>
<dbReference type="Proteomes" id="UP000271031">
    <property type="component" value="Unassembled WGS sequence"/>
</dbReference>
<dbReference type="SUPFAM" id="SSF51735">
    <property type="entry name" value="NAD(P)-binding Rossmann-fold domains"/>
    <property type="match status" value="1"/>
</dbReference>
<keyword evidence="7" id="KW-1185">Reference proteome</keyword>
<evidence type="ECO:0000313" key="6">
    <source>
        <dbReference type="EMBL" id="RNB82334.1"/>
    </source>
</evidence>
<dbReference type="GO" id="GO:0005737">
    <property type="term" value="C:cytoplasm"/>
    <property type="evidence" value="ECO:0007669"/>
    <property type="project" value="UniProtKB-SubCell"/>
</dbReference>
<evidence type="ECO:0000259" key="5">
    <source>
        <dbReference type="Pfam" id="PF14748"/>
    </source>
</evidence>
<evidence type="ECO:0000313" key="7">
    <source>
        <dbReference type="Proteomes" id="UP000271031"/>
    </source>
</evidence>
<dbReference type="PROSITE" id="PS00521">
    <property type="entry name" value="P5CR"/>
    <property type="match status" value="1"/>
</dbReference>
<dbReference type="InterPro" id="IPR028939">
    <property type="entry name" value="P5C_Rdtase_cat_N"/>
</dbReference>
<evidence type="ECO:0000256" key="2">
    <source>
        <dbReference type="HAMAP-Rule" id="MF_01925"/>
    </source>
</evidence>
<comment type="subcellular location">
    <subcellularLocation>
        <location evidence="2">Cytoplasm</location>
    </subcellularLocation>
</comment>
<feature type="binding site" evidence="3">
    <location>
        <begin position="6"/>
        <end position="11"/>
    </location>
    <ligand>
        <name>NADP(+)</name>
        <dbReference type="ChEBI" id="CHEBI:58349"/>
    </ligand>
</feature>
<keyword evidence="2" id="KW-0641">Proline biosynthesis</keyword>
<dbReference type="GO" id="GO:0004735">
    <property type="term" value="F:pyrroline-5-carboxylate reductase activity"/>
    <property type="evidence" value="ECO:0007669"/>
    <property type="project" value="UniProtKB-UniRule"/>
</dbReference>
<dbReference type="NCBIfam" id="NF005814">
    <property type="entry name" value="PRK07680.1"/>
    <property type="match status" value="1"/>
</dbReference>
<keyword evidence="2" id="KW-0560">Oxidoreductase</keyword>
<reference evidence="6 7" key="1">
    <citation type="submission" date="2018-10" db="EMBL/GenBank/DDBJ databases">
        <title>Phylogenomics of Brevibacillus.</title>
        <authorList>
            <person name="Dunlap C."/>
        </authorList>
    </citation>
    <scope>NUCLEOTIDE SEQUENCE [LARGE SCALE GENOMIC DNA]</scope>
    <source>
        <strain evidence="6 7">JCM 15716</strain>
    </source>
</reference>
<dbReference type="Gene3D" id="1.10.3730.10">
    <property type="entry name" value="ProC C-terminal domain-like"/>
    <property type="match status" value="1"/>
</dbReference>
<evidence type="ECO:0000259" key="4">
    <source>
        <dbReference type="Pfam" id="PF03807"/>
    </source>
</evidence>
<dbReference type="PANTHER" id="PTHR11645">
    <property type="entry name" value="PYRROLINE-5-CARBOXYLATE REDUCTASE"/>
    <property type="match status" value="1"/>
</dbReference>
<organism evidence="6 7">
    <name type="scientific">Brevibacillus fluminis</name>
    <dbReference type="NCBI Taxonomy" id="511487"/>
    <lineage>
        <taxon>Bacteria</taxon>
        <taxon>Bacillati</taxon>
        <taxon>Bacillota</taxon>
        <taxon>Bacilli</taxon>
        <taxon>Bacillales</taxon>
        <taxon>Paenibacillaceae</taxon>
        <taxon>Brevibacillus</taxon>
    </lineage>
</organism>
<dbReference type="InterPro" id="IPR000304">
    <property type="entry name" value="Pyrroline-COOH_reductase"/>
</dbReference>
<feature type="domain" description="Pyrroline-5-carboxylate reductase catalytic N-terminal" evidence="4">
    <location>
        <begin position="2"/>
        <end position="97"/>
    </location>
</feature>
<dbReference type="InterPro" id="IPR008927">
    <property type="entry name" value="6-PGluconate_DH-like_C_sf"/>
</dbReference>
<proteinExistence type="inferred from homology"/>
<gene>
    <name evidence="2" type="primary">proC</name>
    <name evidence="6" type="ORF">EDM56_23705</name>
</gene>
<dbReference type="PANTHER" id="PTHR11645:SF51">
    <property type="entry name" value="COME OPERON PROTEIN 4"/>
    <property type="match status" value="1"/>
</dbReference>
<dbReference type="AlphaFoldDB" id="A0A3M8D2M8"/>
<dbReference type="HAMAP" id="MF_01925">
    <property type="entry name" value="P5C_reductase"/>
    <property type="match status" value="1"/>
</dbReference>
<dbReference type="Gene3D" id="3.40.50.720">
    <property type="entry name" value="NAD(P)-binding Rossmann-like Domain"/>
    <property type="match status" value="1"/>
</dbReference>
<dbReference type="InterPro" id="IPR029036">
    <property type="entry name" value="P5CR_dimer"/>
</dbReference>
<dbReference type="InterPro" id="IPR036291">
    <property type="entry name" value="NAD(P)-bd_dom_sf"/>
</dbReference>
<dbReference type="UniPathway" id="UPA00098">
    <property type="reaction ID" value="UER00361"/>
</dbReference>
<dbReference type="InterPro" id="IPR053790">
    <property type="entry name" value="P5CR-like_CS"/>
</dbReference>
<sequence>MQVGFIGTGSMGSILLEAFIHSGALSPSQIIAYNRTRAKVESLAERHAGLLIAPANADVARAAKLVMLCVKPLDYQEAIGQFVNELTPEHILVTITSPVKLEQLESLVPCPVIRVIPSITNAALSGTTLLEFGHGVTEQLRSQILTLFSQISRPVEVEETFLRVAADLSSCGPAFVSYLLQQMIDAATKETGISEQAATYLTTQMIIGFAELVKKDLFSLQTLEQRVCVPGGITGEGLIPLKQSIPGVFNQVFMRTQQKFAQDCHEVSLHLAPK</sequence>
<feature type="binding site" evidence="3">
    <location>
        <position position="56"/>
    </location>
    <ligand>
        <name>NADPH</name>
        <dbReference type="ChEBI" id="CHEBI:57783"/>
    </ligand>
</feature>
<evidence type="ECO:0000256" key="1">
    <source>
        <dbReference type="ARBA" id="ARBA00005525"/>
    </source>
</evidence>
<dbReference type="EC" id="1.5.1.2" evidence="2"/>
<keyword evidence="2" id="KW-0963">Cytoplasm</keyword>
<dbReference type="SUPFAM" id="SSF48179">
    <property type="entry name" value="6-phosphogluconate dehydrogenase C-terminal domain-like"/>
    <property type="match status" value="1"/>
</dbReference>
<dbReference type="EMBL" id="RHHQ01000020">
    <property type="protein sequence ID" value="RNB82334.1"/>
    <property type="molecule type" value="Genomic_DNA"/>
</dbReference>
<comment type="function">
    <text evidence="2">Catalyzes the reduction of 1-pyrroline-5-carboxylate (PCA) to L-proline.</text>
</comment>
<comment type="pathway">
    <text evidence="2">Amino-acid biosynthesis; L-proline biosynthesis; L-proline from L-glutamate 5-semialdehyde: step 1/1.</text>
</comment>
<keyword evidence="2" id="KW-0028">Amino-acid biosynthesis</keyword>
<protein>
    <recommendedName>
        <fullName evidence="2">Pyrroline-5-carboxylate reductase</fullName>
        <shortName evidence="2">P5C reductase</shortName>
        <shortName evidence="2">P5CR</shortName>
        <ecNumber evidence="2">1.5.1.2</ecNumber>
    </recommendedName>
    <alternativeName>
        <fullName evidence="2">PCA reductase</fullName>
    </alternativeName>
</protein>
<dbReference type="Pfam" id="PF14748">
    <property type="entry name" value="P5CR_dimer"/>
    <property type="match status" value="1"/>
</dbReference>